<evidence type="ECO:0000313" key="4">
    <source>
        <dbReference type="Proteomes" id="UP001163846"/>
    </source>
</evidence>
<dbReference type="EMBL" id="MU806097">
    <property type="protein sequence ID" value="KAJ3840039.1"/>
    <property type="molecule type" value="Genomic_DNA"/>
</dbReference>
<protein>
    <recommendedName>
        <fullName evidence="2">Large ribosomal subunit protein mL59 domain-containing protein</fullName>
    </recommendedName>
</protein>
<keyword evidence="4" id="KW-1185">Reference proteome</keyword>
<comment type="caution">
    <text evidence="3">The sequence shown here is derived from an EMBL/GenBank/DDBJ whole genome shotgun (WGS) entry which is preliminary data.</text>
</comment>
<evidence type="ECO:0000256" key="1">
    <source>
        <dbReference type="SAM" id="MobiDB-lite"/>
    </source>
</evidence>
<dbReference type="AlphaFoldDB" id="A0AA38PBU9"/>
<evidence type="ECO:0000313" key="3">
    <source>
        <dbReference type="EMBL" id="KAJ3840039.1"/>
    </source>
</evidence>
<dbReference type="Pfam" id="PF18126">
    <property type="entry name" value="Mitoc_mL59"/>
    <property type="match status" value="1"/>
</dbReference>
<dbReference type="InterPro" id="IPR037507">
    <property type="entry name" value="Ribosomal_mL59"/>
</dbReference>
<dbReference type="PANTHER" id="PTHR28041:SF1">
    <property type="entry name" value="LARGE RIBOSOMAL SUBUNIT PROTEIN ML59"/>
    <property type="match status" value="1"/>
</dbReference>
<evidence type="ECO:0000259" key="2">
    <source>
        <dbReference type="Pfam" id="PF18126"/>
    </source>
</evidence>
<dbReference type="Proteomes" id="UP001163846">
    <property type="component" value="Unassembled WGS sequence"/>
</dbReference>
<name>A0AA38PBU9_9AGAR</name>
<accession>A0AA38PBU9</accession>
<dbReference type="GO" id="GO:0005762">
    <property type="term" value="C:mitochondrial large ribosomal subunit"/>
    <property type="evidence" value="ECO:0007669"/>
    <property type="project" value="InterPro"/>
</dbReference>
<sequence length="202" mass="22784">MSTSAVQALKKFRLHELKGLHGHISRFGPLPATQSSSALSLPNPFLPHKNPQTGRWAPPKYSLRRQAELIKKAKASNNLDIIPPGPKMSVDAASAWSAKLDATVGSSQKMSVVAEALAFPVDWVGKAGQKEKNINPGSRLYAEKKRMFKGHKWERVRERRAAHHSMILKDMDKRVRRYKKQHLKKRPNPLKVSRKTSTKLPF</sequence>
<dbReference type="PANTHER" id="PTHR28041">
    <property type="entry name" value="54S RIBOSOMAL PROTEIN L25, MITOCHONDRIAL"/>
    <property type="match status" value="1"/>
</dbReference>
<dbReference type="InterPro" id="IPR040922">
    <property type="entry name" value="Ribosomal_mL59_dom"/>
</dbReference>
<reference evidence="3" key="1">
    <citation type="submission" date="2022-08" db="EMBL/GenBank/DDBJ databases">
        <authorList>
            <consortium name="DOE Joint Genome Institute"/>
            <person name="Min B."/>
            <person name="Riley R."/>
            <person name="Sierra-Patev S."/>
            <person name="Naranjo-Ortiz M."/>
            <person name="Looney B."/>
            <person name="Konkel Z."/>
            <person name="Slot J.C."/>
            <person name="Sakamoto Y."/>
            <person name="Steenwyk J.L."/>
            <person name="Rokas A."/>
            <person name="Carro J."/>
            <person name="Camarero S."/>
            <person name="Ferreira P."/>
            <person name="Molpeceres G."/>
            <person name="Ruiz-Duenas F.J."/>
            <person name="Serrano A."/>
            <person name="Henrissat B."/>
            <person name="Drula E."/>
            <person name="Hughes K.W."/>
            <person name="Mata J.L."/>
            <person name="Ishikawa N.K."/>
            <person name="Vargas-Isla R."/>
            <person name="Ushijima S."/>
            <person name="Smith C.A."/>
            <person name="Ahrendt S."/>
            <person name="Andreopoulos W."/>
            <person name="He G."/>
            <person name="Labutti K."/>
            <person name="Lipzen A."/>
            <person name="Ng V."/>
            <person name="Sandor L."/>
            <person name="Barry K."/>
            <person name="Martinez A.T."/>
            <person name="Xiao Y."/>
            <person name="Gibbons J.G."/>
            <person name="Terashima K."/>
            <person name="Hibbett D.S."/>
            <person name="Grigoriev I.V."/>
        </authorList>
    </citation>
    <scope>NUCLEOTIDE SEQUENCE</scope>
    <source>
        <strain evidence="3">TFB9207</strain>
    </source>
</reference>
<feature type="region of interest" description="Disordered" evidence="1">
    <location>
        <begin position="179"/>
        <end position="202"/>
    </location>
</feature>
<organism evidence="3 4">
    <name type="scientific">Lentinula raphanica</name>
    <dbReference type="NCBI Taxonomy" id="153919"/>
    <lineage>
        <taxon>Eukaryota</taxon>
        <taxon>Fungi</taxon>
        <taxon>Dikarya</taxon>
        <taxon>Basidiomycota</taxon>
        <taxon>Agaricomycotina</taxon>
        <taxon>Agaricomycetes</taxon>
        <taxon>Agaricomycetidae</taxon>
        <taxon>Agaricales</taxon>
        <taxon>Marasmiineae</taxon>
        <taxon>Omphalotaceae</taxon>
        <taxon>Lentinula</taxon>
    </lineage>
</organism>
<feature type="domain" description="Large ribosomal subunit protein mL59" evidence="2">
    <location>
        <begin position="8"/>
        <end position="180"/>
    </location>
</feature>
<dbReference type="GO" id="GO:0003735">
    <property type="term" value="F:structural constituent of ribosome"/>
    <property type="evidence" value="ECO:0007669"/>
    <property type="project" value="InterPro"/>
</dbReference>
<proteinExistence type="predicted"/>
<gene>
    <name evidence="3" type="ORF">F5878DRAFT_559717</name>
</gene>